<dbReference type="GO" id="GO:0033214">
    <property type="term" value="P:siderophore-iron import into cell"/>
    <property type="evidence" value="ECO:0007669"/>
    <property type="project" value="TreeGrafter"/>
</dbReference>
<proteinExistence type="inferred from homology"/>
<feature type="transmembrane region" description="Helical" evidence="8">
    <location>
        <begin position="540"/>
        <end position="560"/>
    </location>
</feature>
<evidence type="ECO:0000256" key="1">
    <source>
        <dbReference type="ARBA" id="ARBA00004651"/>
    </source>
</evidence>
<keyword evidence="4" id="KW-1003">Cell membrane</keyword>
<feature type="transmembrane region" description="Helical" evidence="8">
    <location>
        <begin position="108"/>
        <end position="128"/>
    </location>
</feature>
<dbReference type="SUPFAM" id="SSF81345">
    <property type="entry name" value="ABC transporter involved in vitamin B12 uptake, BtuC"/>
    <property type="match status" value="2"/>
</dbReference>
<organism evidence="10 11">
    <name type="scientific">Pantoea phytobeneficialis</name>
    <dbReference type="NCBI Taxonomy" id="2052056"/>
    <lineage>
        <taxon>Bacteria</taxon>
        <taxon>Pseudomonadati</taxon>
        <taxon>Pseudomonadota</taxon>
        <taxon>Gammaproteobacteria</taxon>
        <taxon>Enterobacterales</taxon>
        <taxon>Erwiniaceae</taxon>
        <taxon>Pantoea</taxon>
    </lineage>
</organism>
<feature type="transmembrane region" description="Helical" evidence="8">
    <location>
        <begin position="476"/>
        <end position="495"/>
    </location>
</feature>
<feature type="transmembrane region" description="Helical" evidence="8">
    <location>
        <begin position="297"/>
        <end position="317"/>
    </location>
</feature>
<feature type="transmembrane region" description="Helical" evidence="8">
    <location>
        <begin position="229"/>
        <end position="253"/>
    </location>
</feature>
<evidence type="ECO:0000256" key="4">
    <source>
        <dbReference type="ARBA" id="ARBA00022475"/>
    </source>
</evidence>
<comment type="subcellular location">
    <subcellularLocation>
        <location evidence="1">Cell membrane</location>
        <topology evidence="1">Multi-pass membrane protein</topology>
    </subcellularLocation>
</comment>
<feature type="transmembrane region" description="Helical" evidence="8">
    <location>
        <begin position="606"/>
        <end position="623"/>
    </location>
</feature>
<comment type="similarity">
    <text evidence="2">Belongs to the binding-protein-dependent transport system permease family. FecCD subfamily.</text>
</comment>
<feature type="transmembrane region" description="Helical" evidence="8">
    <location>
        <begin position="566"/>
        <end position="594"/>
    </location>
</feature>
<dbReference type="InterPro" id="IPR000522">
    <property type="entry name" value="ABC_transptr_permease_BtuC"/>
</dbReference>
<evidence type="ECO:0000313" key="12">
    <source>
        <dbReference type="Proteomes" id="UP001171299"/>
    </source>
</evidence>
<evidence type="ECO:0000313" key="9">
    <source>
        <dbReference type="EMBL" id="MDO6405159.1"/>
    </source>
</evidence>
<evidence type="ECO:0000313" key="10">
    <source>
        <dbReference type="EMBL" id="QGR07682.1"/>
    </source>
</evidence>
<evidence type="ECO:0000256" key="5">
    <source>
        <dbReference type="ARBA" id="ARBA00022692"/>
    </source>
</evidence>
<feature type="transmembrane region" description="Helical" evidence="8">
    <location>
        <begin position="445"/>
        <end position="464"/>
    </location>
</feature>
<dbReference type="KEGG" id="ppho:CTZ24_15160"/>
<dbReference type="Gene3D" id="1.10.3470.10">
    <property type="entry name" value="ABC transporter involved in vitamin B12 uptake, BtuC"/>
    <property type="match status" value="2"/>
</dbReference>
<dbReference type="Proteomes" id="UP000424872">
    <property type="component" value="Chromosome"/>
</dbReference>
<keyword evidence="7 8" id="KW-0472">Membrane</keyword>
<feature type="transmembrane region" description="Helical" evidence="8">
    <location>
        <begin position="635"/>
        <end position="652"/>
    </location>
</feature>
<keyword evidence="5 8" id="KW-0812">Transmembrane</keyword>
<feature type="transmembrane region" description="Helical" evidence="8">
    <location>
        <begin position="343"/>
        <end position="367"/>
    </location>
</feature>
<evidence type="ECO:0000313" key="11">
    <source>
        <dbReference type="Proteomes" id="UP000424872"/>
    </source>
</evidence>
<sequence length="658" mass="69003">MKRGSAIALLLAVLLSLHNLTQLLPAAQWRALLPWTANPDIHRLLVLQSWLPRLAISLLCGAALGLAGLLFQQTLRNPLAEPMTLGVADGAQLALSLTTVFLPHWLAASSWITLAGALIAAVLVLTLAASRGLEPSRVAIAGLVVSLFCGSLITVLQLLYAPYLHSLFIWGAGSLVQQGWGNVRLLGGQLLVGWLLALMLCRPLQLLGLGDMHASSLGLPSRYVRLGGFSLAVLLTAAVVSAVGVIGFVGLAAPALAQLLGARRLAQRLLLAPLCGALLLWATDQAVQPFANALGELVPTGAATALFGAPLILWLLLRMRTPSVPFSSVNAAVEGAQVADGRLYLLSLTLFLLLVLTLLLSLVFGRAPNGWSMASLSPLSPLLPWRWPRSLAACAAGMMLAAAGVLLQRFSGNRLASPEMMGVSAGAALGMLALTLVTGEVSHSLRFAVTSAGALLALLMILSFSRRHHFAADRVLLVGVAISALFQALVATIIASGDERAVTLLSWLSGSTYTIMPGDAVTALLLALTLSVLTGLFRRWMMILPLGPTCASAVGIALAQTRLLTLGLIAMLTAGATLTVGPISFIGLTAPHIARLLGARRPGQQLLLAIPCGALMMVVADWIGRNLLAPQELPAGLVATLLGAPYMMWLFTRRESRS</sequence>
<dbReference type="GO" id="GO:0005886">
    <property type="term" value="C:plasma membrane"/>
    <property type="evidence" value="ECO:0007669"/>
    <property type="project" value="UniProtKB-SubCell"/>
</dbReference>
<keyword evidence="6 8" id="KW-1133">Transmembrane helix</keyword>
<evidence type="ECO:0000256" key="6">
    <source>
        <dbReference type="ARBA" id="ARBA00022989"/>
    </source>
</evidence>
<gene>
    <name evidence="9" type="primary">fhuB</name>
    <name evidence="10" type="ORF">CTZ24_15160</name>
    <name evidence="9" type="ORF">Q3404_01100</name>
</gene>
<reference evidence="9" key="3">
    <citation type="submission" date="2023-07" db="EMBL/GenBank/DDBJ databases">
        <title>The extreme plant-growth-promoting properties of Pantoea phytobeneficialis PF55 revealed by functional and genomic analysis.</title>
        <authorList>
            <person name="Nascimento F.X."/>
            <person name="Marcio R.J."/>
        </authorList>
    </citation>
    <scope>NUCLEOTIDE SEQUENCE</scope>
    <source>
        <strain evidence="9">PF55</strain>
    </source>
</reference>
<feature type="transmembrane region" description="Helical" evidence="8">
    <location>
        <begin position="265"/>
        <end position="282"/>
    </location>
</feature>
<dbReference type="AlphaFoldDB" id="A0AAP9H781"/>
<dbReference type="EMBL" id="JAUOOM010000001">
    <property type="protein sequence ID" value="MDO6405159.1"/>
    <property type="molecule type" value="Genomic_DNA"/>
</dbReference>
<reference evidence="10" key="2">
    <citation type="journal article" date="2020" name="Environ. Microbiol.">
        <title>The extreme plant-growth-promoting properties of Pantoea phytobeneficialis MSR2 revealed by functional and genomic analysis.</title>
        <authorList>
            <person name="Nascimento F.X."/>
            <person name="Hernandez A.G."/>
            <person name="Glick B.R."/>
            <person name="Rossi M.J."/>
        </authorList>
    </citation>
    <scope>NUCLEOTIDE SEQUENCE</scope>
    <source>
        <strain evidence="10">MSR2</strain>
    </source>
</reference>
<evidence type="ECO:0000256" key="2">
    <source>
        <dbReference type="ARBA" id="ARBA00007935"/>
    </source>
</evidence>
<feature type="transmembrane region" description="Helical" evidence="8">
    <location>
        <begin position="515"/>
        <end position="533"/>
    </location>
</feature>
<feature type="transmembrane region" description="Helical" evidence="8">
    <location>
        <begin position="50"/>
        <end position="71"/>
    </location>
</feature>
<dbReference type="GO" id="GO:0022857">
    <property type="term" value="F:transmembrane transporter activity"/>
    <property type="evidence" value="ECO:0007669"/>
    <property type="project" value="InterPro"/>
</dbReference>
<reference evidence="11" key="1">
    <citation type="submission" date="2017-11" db="EMBL/GenBank/DDBJ databases">
        <title>Genome sequence of Pantoea sp. MSR2.</title>
        <authorList>
            <person name="Nascimento F.X."/>
        </authorList>
    </citation>
    <scope>NUCLEOTIDE SEQUENCE [LARGE SCALE GENOMIC DNA]</scope>
    <source>
        <strain evidence="11">MSR2</strain>
    </source>
</reference>
<dbReference type="CDD" id="cd06550">
    <property type="entry name" value="TM_ABC_iron-siderophores_like"/>
    <property type="match status" value="2"/>
</dbReference>
<accession>A0AAP9H781</accession>
<evidence type="ECO:0000256" key="8">
    <source>
        <dbReference type="SAM" id="Phobius"/>
    </source>
</evidence>
<name>A0AAP9H781_9GAMM</name>
<dbReference type="PANTHER" id="PTHR30472">
    <property type="entry name" value="FERRIC ENTEROBACTIN TRANSPORT SYSTEM PERMEASE PROTEIN"/>
    <property type="match status" value="1"/>
</dbReference>
<dbReference type="InterPro" id="IPR037294">
    <property type="entry name" value="ABC_BtuC-like"/>
</dbReference>
<keyword evidence="12" id="KW-1185">Reference proteome</keyword>
<evidence type="ECO:0000256" key="3">
    <source>
        <dbReference type="ARBA" id="ARBA00022448"/>
    </source>
</evidence>
<dbReference type="RefSeq" id="WP_208723938.1">
    <property type="nucleotide sequence ID" value="NZ_CP024636.1"/>
</dbReference>
<dbReference type="Proteomes" id="UP001171299">
    <property type="component" value="Unassembled WGS sequence"/>
</dbReference>
<feature type="transmembrane region" description="Helical" evidence="8">
    <location>
        <begin position="387"/>
        <end position="407"/>
    </location>
</feature>
<feature type="transmembrane region" description="Helical" evidence="8">
    <location>
        <begin position="83"/>
        <end position="102"/>
    </location>
</feature>
<dbReference type="NCBIfam" id="NF007866">
    <property type="entry name" value="PRK10577.1-2"/>
    <property type="match status" value="1"/>
</dbReference>
<keyword evidence="3" id="KW-0813">Transport</keyword>
<protein>
    <submittedName>
        <fullName evidence="10">Fe(3+)-hydroxamate ABC transporter permease FhuB</fullName>
    </submittedName>
</protein>
<feature type="transmembrane region" description="Helical" evidence="8">
    <location>
        <begin position="140"/>
        <end position="161"/>
    </location>
</feature>
<dbReference type="EMBL" id="CP024636">
    <property type="protein sequence ID" value="QGR07682.1"/>
    <property type="molecule type" value="Genomic_DNA"/>
</dbReference>
<feature type="transmembrane region" description="Helical" evidence="8">
    <location>
        <begin position="419"/>
        <end position="439"/>
    </location>
</feature>
<dbReference type="PANTHER" id="PTHR30472:SF37">
    <property type="entry name" value="FE(3+) DICITRATE TRANSPORT SYSTEM PERMEASE PROTEIN FECD-RELATED"/>
    <property type="match status" value="1"/>
</dbReference>
<dbReference type="Pfam" id="PF01032">
    <property type="entry name" value="FecCD"/>
    <property type="match status" value="2"/>
</dbReference>
<evidence type="ECO:0000256" key="7">
    <source>
        <dbReference type="ARBA" id="ARBA00023136"/>
    </source>
</evidence>